<comment type="caution">
    <text evidence="1">The sequence shown here is derived from an EMBL/GenBank/DDBJ whole genome shotgun (WGS) entry which is preliminary data.</text>
</comment>
<dbReference type="PANTHER" id="PTHR35567:SF1">
    <property type="entry name" value="CONSERVED FUNGAL PROTEIN (AFU_ORTHOLOGUE AFUA_1G14230)"/>
    <property type="match status" value="1"/>
</dbReference>
<dbReference type="EMBL" id="MZXV01000009">
    <property type="protein sequence ID" value="PZV40370.1"/>
    <property type="molecule type" value="Genomic_DNA"/>
</dbReference>
<protein>
    <recommendedName>
        <fullName evidence="3">DUF3455 domain-containing protein</fullName>
    </recommendedName>
</protein>
<proteinExistence type="predicted"/>
<dbReference type="PANTHER" id="PTHR35567">
    <property type="entry name" value="MALATE DEHYDROGENASE (AFU_ORTHOLOGUE AFUA_2G13800)"/>
    <property type="match status" value="1"/>
</dbReference>
<dbReference type="Pfam" id="PF11937">
    <property type="entry name" value="DUF3455"/>
    <property type="match status" value="1"/>
</dbReference>
<dbReference type="InterPro" id="IPR021851">
    <property type="entry name" value="DUF3455"/>
</dbReference>
<name>A0A2W7CAS6_9HYPH</name>
<evidence type="ECO:0000313" key="2">
    <source>
        <dbReference type="Proteomes" id="UP000248616"/>
    </source>
</evidence>
<reference evidence="2" key="1">
    <citation type="submission" date="2017-03" db="EMBL/GenBank/DDBJ databases">
        <authorList>
            <person name="Safronova V.I."/>
            <person name="Sazanova A.L."/>
            <person name="Chirak E.R."/>
        </authorList>
    </citation>
    <scope>NUCLEOTIDE SEQUENCE [LARGE SCALE GENOMIC DNA]</scope>
    <source>
        <strain evidence="2">Ach-343</strain>
    </source>
</reference>
<evidence type="ECO:0008006" key="3">
    <source>
        <dbReference type="Google" id="ProtNLM"/>
    </source>
</evidence>
<accession>A0A2W7CAS6</accession>
<dbReference type="Proteomes" id="UP000248616">
    <property type="component" value="Unassembled WGS sequence"/>
</dbReference>
<evidence type="ECO:0000313" key="1">
    <source>
        <dbReference type="EMBL" id="PZV40370.1"/>
    </source>
</evidence>
<organism evidence="1 2">
    <name type="scientific">Mesorhizobium kowhaii</name>
    <dbReference type="NCBI Taxonomy" id="1300272"/>
    <lineage>
        <taxon>Bacteria</taxon>
        <taxon>Pseudomonadati</taxon>
        <taxon>Pseudomonadota</taxon>
        <taxon>Alphaproteobacteria</taxon>
        <taxon>Hyphomicrobiales</taxon>
        <taxon>Phyllobacteriaceae</taxon>
        <taxon>Mesorhizobium</taxon>
    </lineage>
</organism>
<dbReference type="AlphaFoldDB" id="A0A2W7CAS6"/>
<keyword evidence="2" id="KW-1185">Reference proteome</keyword>
<sequence>MTARPLTASGSTVPMILPVVPISGSMGFAITARDPLGQPHPIRPLRAGLEHSMQASIGNSMLTRLSFTFAALVLSSLSAVAQQIPAELALPQRGTLLGKYPAKGVQIYVCRVKGAGTEWDFKAPQAELSDAQGRPFARHYAGPTWEAVDGSKIVGKVLASEPAPKAGAIPWLLLSAEPPASGILAGVRFVQRVNTSGGVGPAGACPTAGTEQRVDYTADYIFYK</sequence>
<gene>
    <name evidence="1" type="ORF">B5V02_00910</name>
</gene>